<dbReference type="InterPro" id="IPR010064">
    <property type="entry name" value="HK97-gp10_tail"/>
</dbReference>
<reference evidence="1 2" key="1">
    <citation type="submission" date="2019-01" db="EMBL/GenBank/DDBJ databases">
        <title>Genome sequencing of strain FW10M-9.</title>
        <authorList>
            <person name="Heo J."/>
            <person name="Kim S.-J."/>
            <person name="Kim J.-S."/>
            <person name="Hong S.-B."/>
            <person name="Kwon S.-W."/>
        </authorList>
    </citation>
    <scope>NUCLEOTIDE SEQUENCE [LARGE SCALE GENOMIC DNA]</scope>
    <source>
        <strain evidence="1 2">FW10M-9</strain>
    </source>
</reference>
<proteinExistence type="predicted"/>
<dbReference type="RefSeq" id="WP_129187503.1">
    <property type="nucleotide sequence ID" value="NZ_CP035493.1"/>
</dbReference>
<name>A0A4P6F2D5_9MICO</name>
<sequence length="117" mass="12525">MGFDVRGIRRMAADLRDVAEQAGPVVELVVRKTALDVERDAKTLAPVDTGNLRASISMDVEATDSTVSAEIGPTASYGLFLEVGTSRMAPRPFMGPALDRNAPAFDAAMAQIVDRFQ</sequence>
<organism evidence="1 2">
    <name type="scientific">Xylanimonas protaetiae</name>
    <dbReference type="NCBI Taxonomy" id="2509457"/>
    <lineage>
        <taxon>Bacteria</taxon>
        <taxon>Bacillati</taxon>
        <taxon>Actinomycetota</taxon>
        <taxon>Actinomycetes</taxon>
        <taxon>Micrococcales</taxon>
        <taxon>Promicromonosporaceae</taxon>
        <taxon>Xylanimonas</taxon>
    </lineage>
</organism>
<dbReference type="EMBL" id="CP035493">
    <property type="protein sequence ID" value="QAY69990.1"/>
    <property type="molecule type" value="Genomic_DNA"/>
</dbReference>
<dbReference type="Proteomes" id="UP000292118">
    <property type="component" value="Chromosome"/>
</dbReference>
<accession>A0A4P6F2D5</accession>
<dbReference type="KEGG" id="xya:ET471_08065"/>
<protein>
    <recommendedName>
        <fullName evidence="3">HK97 gp10 family phage protein</fullName>
    </recommendedName>
</protein>
<dbReference type="AlphaFoldDB" id="A0A4P6F2D5"/>
<evidence type="ECO:0000313" key="1">
    <source>
        <dbReference type="EMBL" id="QAY69990.1"/>
    </source>
</evidence>
<dbReference type="NCBIfam" id="TIGR01725">
    <property type="entry name" value="phge_HK97_gp10"/>
    <property type="match status" value="1"/>
</dbReference>
<dbReference type="Pfam" id="PF04883">
    <property type="entry name" value="HK97-gp10_like"/>
    <property type="match status" value="1"/>
</dbReference>
<evidence type="ECO:0000313" key="2">
    <source>
        <dbReference type="Proteomes" id="UP000292118"/>
    </source>
</evidence>
<gene>
    <name evidence="1" type="ORF">ET471_08065</name>
</gene>
<dbReference type="OrthoDB" id="886754at2"/>
<keyword evidence="2" id="KW-1185">Reference proteome</keyword>
<evidence type="ECO:0008006" key="3">
    <source>
        <dbReference type="Google" id="ProtNLM"/>
    </source>
</evidence>